<name>A0A0C3E329_9AGAM</name>
<dbReference type="AlphaFoldDB" id="A0A0C3E329"/>
<keyword evidence="3" id="KW-1185">Reference proteome</keyword>
<feature type="non-terminal residue" evidence="2">
    <location>
        <position position="1"/>
    </location>
</feature>
<evidence type="ECO:0000259" key="1">
    <source>
        <dbReference type="Pfam" id="PF26138"/>
    </source>
</evidence>
<reference evidence="3" key="2">
    <citation type="submission" date="2015-01" db="EMBL/GenBank/DDBJ databases">
        <title>Evolutionary Origins and Diversification of the Mycorrhizal Mutualists.</title>
        <authorList>
            <consortium name="DOE Joint Genome Institute"/>
            <consortium name="Mycorrhizal Genomics Consortium"/>
            <person name="Kohler A."/>
            <person name="Kuo A."/>
            <person name="Nagy L.G."/>
            <person name="Floudas D."/>
            <person name="Copeland A."/>
            <person name="Barry K.W."/>
            <person name="Cichocki N."/>
            <person name="Veneault-Fourrey C."/>
            <person name="LaButti K."/>
            <person name="Lindquist E.A."/>
            <person name="Lipzen A."/>
            <person name="Lundell T."/>
            <person name="Morin E."/>
            <person name="Murat C."/>
            <person name="Riley R."/>
            <person name="Ohm R."/>
            <person name="Sun H."/>
            <person name="Tunlid A."/>
            <person name="Henrissat B."/>
            <person name="Grigoriev I.V."/>
            <person name="Hibbett D.S."/>
            <person name="Martin F."/>
        </authorList>
    </citation>
    <scope>NUCLEOTIDE SEQUENCE [LARGE SCALE GENOMIC DNA]</scope>
    <source>
        <strain evidence="3">Foug A</strain>
    </source>
</reference>
<dbReference type="InterPro" id="IPR058353">
    <property type="entry name" value="DUF8040"/>
</dbReference>
<sequence length="68" mass="7688">KPPIPYHTSALSGEAWVKELLAGHPECIHTELSMHRAAFLELISTLQNLGHSDSRFITLKEQLSIFLY</sequence>
<evidence type="ECO:0000313" key="2">
    <source>
        <dbReference type="EMBL" id="KIM62894.1"/>
    </source>
</evidence>
<organism evidence="2 3">
    <name type="scientific">Scleroderma citrinum Foug A</name>
    <dbReference type="NCBI Taxonomy" id="1036808"/>
    <lineage>
        <taxon>Eukaryota</taxon>
        <taxon>Fungi</taxon>
        <taxon>Dikarya</taxon>
        <taxon>Basidiomycota</taxon>
        <taxon>Agaricomycotina</taxon>
        <taxon>Agaricomycetes</taxon>
        <taxon>Agaricomycetidae</taxon>
        <taxon>Boletales</taxon>
        <taxon>Sclerodermatineae</taxon>
        <taxon>Sclerodermataceae</taxon>
        <taxon>Scleroderma</taxon>
    </lineage>
</organism>
<dbReference type="OrthoDB" id="2430314at2759"/>
<gene>
    <name evidence="2" type="ORF">SCLCIDRAFT_35871</name>
</gene>
<dbReference type="Proteomes" id="UP000053989">
    <property type="component" value="Unassembled WGS sequence"/>
</dbReference>
<protein>
    <recommendedName>
        <fullName evidence="1">DUF8040 domain-containing protein</fullName>
    </recommendedName>
</protein>
<dbReference type="Pfam" id="PF26138">
    <property type="entry name" value="DUF8040"/>
    <property type="match status" value="1"/>
</dbReference>
<feature type="non-terminal residue" evidence="2">
    <location>
        <position position="68"/>
    </location>
</feature>
<reference evidence="2 3" key="1">
    <citation type="submission" date="2014-04" db="EMBL/GenBank/DDBJ databases">
        <authorList>
            <consortium name="DOE Joint Genome Institute"/>
            <person name="Kuo A."/>
            <person name="Kohler A."/>
            <person name="Nagy L.G."/>
            <person name="Floudas D."/>
            <person name="Copeland A."/>
            <person name="Barry K.W."/>
            <person name="Cichocki N."/>
            <person name="Veneault-Fourrey C."/>
            <person name="LaButti K."/>
            <person name="Lindquist E.A."/>
            <person name="Lipzen A."/>
            <person name="Lundell T."/>
            <person name="Morin E."/>
            <person name="Murat C."/>
            <person name="Sun H."/>
            <person name="Tunlid A."/>
            <person name="Henrissat B."/>
            <person name="Grigoriev I.V."/>
            <person name="Hibbett D.S."/>
            <person name="Martin F."/>
            <person name="Nordberg H.P."/>
            <person name="Cantor M.N."/>
            <person name="Hua S.X."/>
        </authorList>
    </citation>
    <scope>NUCLEOTIDE SEQUENCE [LARGE SCALE GENOMIC DNA]</scope>
    <source>
        <strain evidence="2 3">Foug A</strain>
    </source>
</reference>
<dbReference type="InParanoid" id="A0A0C3E329"/>
<accession>A0A0C3E329</accession>
<feature type="domain" description="DUF8040" evidence="1">
    <location>
        <begin position="8"/>
        <end position="68"/>
    </location>
</feature>
<dbReference type="HOGENOM" id="CLU_171507_1_1_1"/>
<dbReference type="EMBL" id="KN822039">
    <property type="protein sequence ID" value="KIM62894.1"/>
    <property type="molecule type" value="Genomic_DNA"/>
</dbReference>
<evidence type="ECO:0000313" key="3">
    <source>
        <dbReference type="Proteomes" id="UP000053989"/>
    </source>
</evidence>
<proteinExistence type="predicted"/>